<feature type="region of interest" description="Disordered" evidence="1">
    <location>
        <begin position="58"/>
        <end position="129"/>
    </location>
</feature>
<keyword evidence="5" id="KW-1185">Reference proteome</keyword>
<dbReference type="Proteomes" id="UP000298763">
    <property type="component" value="Chromosome"/>
</dbReference>
<reference evidence="3 6" key="2">
    <citation type="submission" date="2020-08" db="EMBL/GenBank/DDBJ databases">
        <title>Genomic Encyclopedia of Type Strains, Phase III (KMG-III): the genomes of soil and plant-associated and newly described type strains.</title>
        <authorList>
            <person name="Whitman W."/>
        </authorList>
    </citation>
    <scope>NUCLEOTIDE SEQUENCE [LARGE SCALE GENOMIC DNA]</scope>
    <source>
        <strain evidence="3 6">CECT 7753</strain>
    </source>
</reference>
<accession>A0A4P8HSW7</accession>
<dbReference type="AlphaFoldDB" id="A0A4P8HSW7"/>
<keyword evidence="2" id="KW-0812">Transmembrane</keyword>
<organism evidence="3 6">
    <name type="scientific">Pseudoduganella umbonata</name>
    <dbReference type="NCBI Taxonomy" id="864828"/>
    <lineage>
        <taxon>Bacteria</taxon>
        <taxon>Pseudomonadati</taxon>
        <taxon>Pseudomonadota</taxon>
        <taxon>Betaproteobacteria</taxon>
        <taxon>Burkholderiales</taxon>
        <taxon>Oxalobacteraceae</taxon>
        <taxon>Telluria group</taxon>
        <taxon>Pseudoduganella</taxon>
    </lineage>
</organism>
<evidence type="ECO:0000313" key="4">
    <source>
        <dbReference type="EMBL" id="QCP12346.1"/>
    </source>
</evidence>
<evidence type="ECO:0000256" key="1">
    <source>
        <dbReference type="SAM" id="MobiDB-lite"/>
    </source>
</evidence>
<keyword evidence="2" id="KW-0472">Membrane</keyword>
<name>A0A4P8HSW7_9BURK</name>
<gene>
    <name evidence="4" type="ORF">FCL38_19410</name>
    <name evidence="3" type="ORF">FHS02_002926</name>
</gene>
<evidence type="ECO:0000313" key="5">
    <source>
        <dbReference type="Proteomes" id="UP000298763"/>
    </source>
</evidence>
<feature type="transmembrane region" description="Helical" evidence="2">
    <location>
        <begin position="135"/>
        <end position="156"/>
    </location>
</feature>
<evidence type="ECO:0000256" key="2">
    <source>
        <dbReference type="SAM" id="Phobius"/>
    </source>
</evidence>
<feature type="compositionally biased region" description="Low complexity" evidence="1">
    <location>
        <begin position="104"/>
        <end position="119"/>
    </location>
</feature>
<reference evidence="4 5" key="1">
    <citation type="submission" date="2019-05" db="EMBL/GenBank/DDBJ databases">
        <title>Draft Genome Sequences of Six Type Strains of the Genus Massilia.</title>
        <authorList>
            <person name="Miess H."/>
            <person name="Frediansyhah A."/>
            <person name="Gross H."/>
        </authorList>
    </citation>
    <scope>NUCLEOTIDE SEQUENCE [LARGE SCALE GENOMIC DNA]</scope>
    <source>
        <strain evidence="4 5">DSMZ 26121</strain>
    </source>
</reference>
<protein>
    <submittedName>
        <fullName evidence="3">Uncharacterized protein</fullName>
    </submittedName>
</protein>
<evidence type="ECO:0000313" key="3">
    <source>
        <dbReference type="EMBL" id="MBB3222107.1"/>
    </source>
</evidence>
<dbReference type="EMBL" id="CP040017">
    <property type="protein sequence ID" value="QCP12346.1"/>
    <property type="molecule type" value="Genomic_DNA"/>
</dbReference>
<dbReference type="EMBL" id="JACHXS010000005">
    <property type="protein sequence ID" value="MBB3222107.1"/>
    <property type="molecule type" value="Genomic_DNA"/>
</dbReference>
<feature type="compositionally biased region" description="Acidic residues" evidence="1">
    <location>
        <begin position="87"/>
        <end position="101"/>
    </location>
</feature>
<evidence type="ECO:0000313" key="6">
    <source>
        <dbReference type="Proteomes" id="UP000584325"/>
    </source>
</evidence>
<keyword evidence="2" id="KW-1133">Transmembrane helix</keyword>
<dbReference type="Proteomes" id="UP000584325">
    <property type="component" value="Unassembled WGS sequence"/>
</dbReference>
<dbReference type="RefSeq" id="WP_137315182.1">
    <property type="nucleotide sequence ID" value="NZ_CP040017.1"/>
</dbReference>
<proteinExistence type="predicted"/>
<sequence>MQKIILTRRTKSDVSRPFDNEVRIIRKPGAVVAFDTSKSIYARMLADFLVPTRPSYRGPAAKENVKPAANAGVSCDNGDASGGGSDDGGDDGDGDDGDGDSDGPRPSTPSLRPRSPSSRANRRKPSLRSRTPSNYWWLLLFASILAYCASPTFSLLCAELGHADLAKEMLRFRPVLLMPIPAGWSTSL</sequence>